<dbReference type="OrthoDB" id="5307922at2759"/>
<feature type="signal peptide" evidence="1">
    <location>
        <begin position="1"/>
        <end position="22"/>
    </location>
</feature>
<keyword evidence="3" id="KW-1185">Reference proteome</keyword>
<dbReference type="SUPFAM" id="SSF63829">
    <property type="entry name" value="Calcium-dependent phosphotriesterase"/>
    <property type="match status" value="1"/>
</dbReference>
<evidence type="ECO:0000313" key="3">
    <source>
        <dbReference type="Proteomes" id="UP000288168"/>
    </source>
</evidence>
<comment type="caution">
    <text evidence="2">The sequence shown here is derived from an EMBL/GenBank/DDBJ whole genome shotgun (WGS) entry which is preliminary data.</text>
</comment>
<evidence type="ECO:0000256" key="1">
    <source>
        <dbReference type="SAM" id="SignalP"/>
    </source>
</evidence>
<name>A0A428PQS1_9HYPO</name>
<keyword evidence="1" id="KW-0732">Signal</keyword>
<dbReference type="AlphaFoldDB" id="A0A428PQS1"/>
<dbReference type="Proteomes" id="UP000288168">
    <property type="component" value="Unassembled WGS sequence"/>
</dbReference>
<proteinExistence type="predicted"/>
<organism evidence="2 3">
    <name type="scientific">Fusarium duplospermum</name>
    <dbReference type="NCBI Taxonomy" id="1325734"/>
    <lineage>
        <taxon>Eukaryota</taxon>
        <taxon>Fungi</taxon>
        <taxon>Dikarya</taxon>
        <taxon>Ascomycota</taxon>
        <taxon>Pezizomycotina</taxon>
        <taxon>Sordariomycetes</taxon>
        <taxon>Hypocreomycetidae</taxon>
        <taxon>Hypocreales</taxon>
        <taxon>Nectriaceae</taxon>
        <taxon>Fusarium</taxon>
        <taxon>Fusarium solani species complex</taxon>
    </lineage>
</organism>
<protein>
    <recommendedName>
        <fullName evidence="4">Serum paraoxonase/arylesterase family protein</fullName>
    </recommendedName>
</protein>
<evidence type="ECO:0008006" key="4">
    <source>
        <dbReference type="Google" id="ProtNLM"/>
    </source>
</evidence>
<sequence length="438" mass="48199">MFGKPALIVLVLSVLCLPYTRSLTRLVRVLGFFREKNSTIVQDPSHLIFINDTIQCEDIHFEEESGKIFLACEDSYEGRFEWFPPLANFHNPSLAAESTGSIHVVDPESKKSQRLKFVNFRGPFNTHGIDVIPDHESTEAAVYIFVVNHPPDLAKCPDAMDLKGCKANAASRIEIFHHVIGSDVATHLRSVQHPLISTPNDILARNPHSFYVTNDHYYKEGALRFFEVVFWGAKWSTTVFIELDSLTSTDTTADVNARVAASGIHNQNGLGRGRSGEILIGCAGSGVLKVGKASSENPAIQFVSSIKLDSTIDNPSYFRDPYANSTFDASGYILAGLSRAADLPKTTTDPNGNDGSMVWYVPSRQGAEESSTMSPRLLFEDDGQRIRFATAAVMVAVDPKLEDGQRWAWLFVTGAFAKGVLAVKINLENAVQGTLWTL</sequence>
<dbReference type="PANTHER" id="PTHR11799">
    <property type="entry name" value="PARAOXONASE"/>
    <property type="match status" value="1"/>
</dbReference>
<gene>
    <name evidence="2" type="ORF">CEP54_009419</name>
</gene>
<dbReference type="Gene3D" id="2.120.10.30">
    <property type="entry name" value="TolB, C-terminal domain"/>
    <property type="match status" value="1"/>
</dbReference>
<dbReference type="PANTHER" id="PTHR11799:SF12">
    <property type="entry name" value="PARAOXONASE-RELATED"/>
    <property type="match status" value="1"/>
</dbReference>
<dbReference type="EMBL" id="NKCI01000102">
    <property type="protein sequence ID" value="RSL55387.1"/>
    <property type="molecule type" value="Genomic_DNA"/>
</dbReference>
<accession>A0A428PQS1</accession>
<reference evidence="2 3" key="1">
    <citation type="submission" date="2017-06" db="EMBL/GenBank/DDBJ databases">
        <title>Comparative genomic analysis of Ambrosia Fusariam Clade fungi.</title>
        <authorList>
            <person name="Stajich J.E."/>
            <person name="Carrillo J."/>
            <person name="Kijimoto T."/>
            <person name="Eskalen A."/>
            <person name="O'Donnell K."/>
            <person name="Kasson M."/>
        </authorList>
    </citation>
    <scope>NUCLEOTIDE SEQUENCE [LARGE SCALE GENOMIC DNA]</scope>
    <source>
        <strain evidence="2 3">NRRL62584</strain>
    </source>
</reference>
<dbReference type="InterPro" id="IPR051288">
    <property type="entry name" value="Serum_paraoxonase/arylesterase"/>
</dbReference>
<evidence type="ECO:0000313" key="2">
    <source>
        <dbReference type="EMBL" id="RSL55387.1"/>
    </source>
</evidence>
<dbReference type="InterPro" id="IPR011042">
    <property type="entry name" value="6-blade_b-propeller_TolB-like"/>
</dbReference>
<feature type="chain" id="PRO_5019420755" description="Serum paraoxonase/arylesterase family protein" evidence="1">
    <location>
        <begin position="23"/>
        <end position="438"/>
    </location>
</feature>